<sequence length="249" mass="26873">MFGRSRAAAAAYDAATVSRNRRFPVYLRPVVLAALLAGAGGAHAELWGFVDAYGVAHFAPRAVDARYRLVHADLAASGPRVPGKRDGADALLTWMEIAPEAKAIVPWVREAARTHGVDAELLTAVIAVESGFRREAVSSRGAIGLMQITADTGDRYGTAAERRRPAAERLLDARTNILTGARMLADLTRRYGHIELALAAWNAGEGTVRRHGGLPRLAETRAHVHLVLELYWALLQRSQSQRATSLALG</sequence>
<dbReference type="Pfam" id="PF01464">
    <property type="entry name" value="SLT"/>
    <property type="match status" value="1"/>
</dbReference>
<dbReference type="CDD" id="cd16896">
    <property type="entry name" value="LT_Slt70-like"/>
    <property type="match status" value="1"/>
</dbReference>
<accession>A0ABS1DSD4</accession>
<dbReference type="PANTHER" id="PTHR37423">
    <property type="entry name" value="SOLUBLE LYTIC MUREIN TRANSGLYCOSYLASE-RELATED"/>
    <property type="match status" value="1"/>
</dbReference>
<dbReference type="InterPro" id="IPR008258">
    <property type="entry name" value="Transglycosylase_SLT_dom_1"/>
</dbReference>
<feature type="domain" description="Transglycosylase SLT" evidence="2">
    <location>
        <begin position="108"/>
        <end position="214"/>
    </location>
</feature>
<gene>
    <name evidence="3" type="ORF">CKO43_08705</name>
</gene>
<dbReference type="Proteomes" id="UP001041814">
    <property type="component" value="Unassembled WGS sequence"/>
</dbReference>
<evidence type="ECO:0000259" key="2">
    <source>
        <dbReference type="Pfam" id="PF01464"/>
    </source>
</evidence>
<dbReference type="Gene3D" id="1.10.530.10">
    <property type="match status" value="1"/>
</dbReference>
<comment type="caution">
    <text evidence="3">The sequence shown here is derived from an EMBL/GenBank/DDBJ whole genome shotgun (WGS) entry which is preliminary data.</text>
</comment>
<comment type="similarity">
    <text evidence="1">Belongs to the transglycosylase Slt family.</text>
</comment>
<reference evidence="3" key="1">
    <citation type="submission" date="2017-08" db="EMBL/GenBank/DDBJ databases">
        <authorList>
            <person name="Imhoff J.F."/>
            <person name="Rahn T."/>
            <person name="Kuenzel S."/>
            <person name="Neulinger S.C."/>
        </authorList>
    </citation>
    <scope>NUCLEOTIDE SEQUENCE</scope>
    <source>
        <strain evidence="3">IM 151</strain>
    </source>
</reference>
<organism evidence="3 4">
    <name type="scientific">Rubrivivax gelatinosus</name>
    <name type="common">Rhodocyclus gelatinosus</name>
    <name type="synonym">Rhodopseudomonas gelatinosa</name>
    <dbReference type="NCBI Taxonomy" id="28068"/>
    <lineage>
        <taxon>Bacteria</taxon>
        <taxon>Pseudomonadati</taxon>
        <taxon>Pseudomonadota</taxon>
        <taxon>Betaproteobacteria</taxon>
        <taxon>Burkholderiales</taxon>
        <taxon>Sphaerotilaceae</taxon>
        <taxon>Rubrivivax</taxon>
    </lineage>
</organism>
<reference evidence="3" key="2">
    <citation type="journal article" date="2020" name="Microorganisms">
        <title>Osmotic Adaptation and Compatible Solute Biosynthesis of Phototrophic Bacteria as Revealed from Genome Analyses.</title>
        <authorList>
            <person name="Imhoff J.F."/>
            <person name="Rahn T."/>
            <person name="Kunzel S."/>
            <person name="Keller A."/>
            <person name="Neulinger S.C."/>
        </authorList>
    </citation>
    <scope>NUCLEOTIDE SEQUENCE</scope>
    <source>
        <strain evidence="3">IM 151</strain>
    </source>
</reference>
<proteinExistence type="inferred from homology"/>
<dbReference type="SUPFAM" id="SSF53955">
    <property type="entry name" value="Lysozyme-like"/>
    <property type="match status" value="1"/>
</dbReference>
<evidence type="ECO:0000313" key="3">
    <source>
        <dbReference type="EMBL" id="MBK1712858.1"/>
    </source>
</evidence>
<dbReference type="PANTHER" id="PTHR37423:SF2">
    <property type="entry name" value="MEMBRANE-BOUND LYTIC MUREIN TRANSGLYCOSYLASE C"/>
    <property type="match status" value="1"/>
</dbReference>
<name>A0ABS1DSD4_RUBGE</name>
<evidence type="ECO:0000256" key="1">
    <source>
        <dbReference type="ARBA" id="ARBA00007734"/>
    </source>
</evidence>
<evidence type="ECO:0000313" key="4">
    <source>
        <dbReference type="Proteomes" id="UP001041814"/>
    </source>
</evidence>
<dbReference type="InterPro" id="IPR023346">
    <property type="entry name" value="Lysozyme-like_dom_sf"/>
</dbReference>
<keyword evidence="4" id="KW-1185">Reference proteome</keyword>
<protein>
    <submittedName>
        <fullName evidence="3">Lytic transglycosylase</fullName>
    </submittedName>
</protein>
<dbReference type="EMBL" id="NRRU01000026">
    <property type="protein sequence ID" value="MBK1712858.1"/>
    <property type="molecule type" value="Genomic_DNA"/>
</dbReference>